<reference evidence="2" key="1">
    <citation type="submission" date="2010-04" db="EMBL/GenBank/DDBJ databases">
        <title>Complete sequence of Methanocaldococcus infernus ME.</title>
        <authorList>
            <consortium name="US DOE Joint Genome Institute"/>
            <person name="Lucas S."/>
            <person name="Copeland A."/>
            <person name="Lapidus A."/>
            <person name="Cheng J.-F."/>
            <person name="Bruce D."/>
            <person name="Goodwin L."/>
            <person name="Pitluck S."/>
            <person name="Munk A.C."/>
            <person name="Detter J.C."/>
            <person name="Han C."/>
            <person name="Tapia R."/>
            <person name="Land M."/>
            <person name="Hauser L."/>
            <person name="Kyrpides N."/>
            <person name="Mikhailova N."/>
            <person name="Sieprawska-Lupa M."/>
            <person name="Whitman W.B."/>
            <person name="Woyke T."/>
        </authorList>
    </citation>
    <scope>NUCLEOTIDE SEQUENCE [LARGE SCALE GENOMIC DNA]</scope>
    <source>
        <strain evidence="2">ME</strain>
    </source>
</reference>
<dbReference type="CDD" id="cd02440">
    <property type="entry name" value="AdoMet_MTases"/>
    <property type="match status" value="1"/>
</dbReference>
<dbReference type="OrthoDB" id="1018at2157"/>
<dbReference type="HOGENOM" id="CLU_084119_0_0_2"/>
<dbReference type="InterPro" id="IPR029063">
    <property type="entry name" value="SAM-dependent_MTases_sf"/>
</dbReference>
<dbReference type="PANTHER" id="PTHR43591:SF24">
    <property type="entry name" value="2-METHOXY-6-POLYPRENYL-1,4-BENZOQUINOL METHYLASE, MITOCHONDRIAL"/>
    <property type="match status" value="1"/>
</dbReference>
<dbReference type="RefSeq" id="WP_013099770.1">
    <property type="nucleotide sequence ID" value="NC_014122.1"/>
</dbReference>
<dbReference type="Pfam" id="PF08241">
    <property type="entry name" value="Methyltransf_11"/>
    <property type="match status" value="1"/>
</dbReference>
<name>D5VR21_METIM</name>
<evidence type="ECO:0000313" key="3">
    <source>
        <dbReference type="Proteomes" id="UP000002061"/>
    </source>
</evidence>
<dbReference type="GeneID" id="9131356"/>
<accession>D5VR21</accession>
<sequence>MDVEEFYKHYSLESLPSYVREIIKFVDERIMEEIKVEGFILDAGCGFGTFYEITKNYETIYLDICLEQLKKFPIDKNKVCADIENLPFKDESFDTILCINVLEHTNHEKALKELFRVLKRGGRLVVIVVNKDSFFKEPIFFDFRVKHEPLSLKDFKEFKIINYYSLYFLPSFIKILPTSILKRFLKFYKRLDKILSRKFKRGGQFLIVEMVKV</sequence>
<evidence type="ECO:0000259" key="1">
    <source>
        <dbReference type="Pfam" id="PF08241"/>
    </source>
</evidence>
<dbReference type="PANTHER" id="PTHR43591">
    <property type="entry name" value="METHYLTRANSFERASE"/>
    <property type="match status" value="1"/>
</dbReference>
<dbReference type="SUPFAM" id="SSF53335">
    <property type="entry name" value="S-adenosyl-L-methionine-dependent methyltransferases"/>
    <property type="match status" value="1"/>
</dbReference>
<dbReference type="Proteomes" id="UP000002061">
    <property type="component" value="Chromosome"/>
</dbReference>
<gene>
    <name evidence="2" type="ordered locus">Metin_0354</name>
</gene>
<dbReference type="eggNOG" id="arCOG01789">
    <property type="taxonomic scope" value="Archaea"/>
</dbReference>
<proteinExistence type="predicted"/>
<dbReference type="KEGG" id="mif:Metin_0354"/>
<organism evidence="2 3">
    <name type="scientific">Methanocaldococcus infernus (strain DSM 11812 / JCM 15783 / ME)</name>
    <dbReference type="NCBI Taxonomy" id="573063"/>
    <lineage>
        <taxon>Archaea</taxon>
        <taxon>Methanobacteriati</taxon>
        <taxon>Methanobacteriota</taxon>
        <taxon>Methanomada group</taxon>
        <taxon>Methanococci</taxon>
        <taxon>Methanococcales</taxon>
        <taxon>Methanocaldococcaceae</taxon>
        <taxon>Methanocaldococcus</taxon>
    </lineage>
</organism>
<dbReference type="GO" id="GO:0008757">
    <property type="term" value="F:S-adenosylmethionine-dependent methyltransferase activity"/>
    <property type="evidence" value="ECO:0007669"/>
    <property type="project" value="InterPro"/>
</dbReference>
<dbReference type="InterPro" id="IPR013216">
    <property type="entry name" value="Methyltransf_11"/>
</dbReference>
<dbReference type="AlphaFoldDB" id="D5VR21"/>
<protein>
    <recommendedName>
        <fullName evidence="1">Methyltransferase type 11 domain-containing protein</fullName>
    </recommendedName>
</protein>
<dbReference type="Gene3D" id="3.40.50.150">
    <property type="entry name" value="Vaccinia Virus protein VP39"/>
    <property type="match status" value="1"/>
</dbReference>
<dbReference type="EMBL" id="CP002009">
    <property type="protein sequence ID" value="ADG13024.1"/>
    <property type="molecule type" value="Genomic_DNA"/>
</dbReference>
<dbReference type="STRING" id="573063.Metin_0354"/>
<evidence type="ECO:0000313" key="2">
    <source>
        <dbReference type="EMBL" id="ADG13024.1"/>
    </source>
</evidence>
<keyword evidence="3" id="KW-1185">Reference proteome</keyword>
<feature type="domain" description="Methyltransferase type 11" evidence="1">
    <location>
        <begin position="41"/>
        <end position="126"/>
    </location>
</feature>